<accession>A0ABU9LTE8</accession>
<dbReference type="EMBL" id="JBCEVZ010000012">
    <property type="protein sequence ID" value="MEL5993984.1"/>
    <property type="molecule type" value="Genomic_DNA"/>
</dbReference>
<protein>
    <recommendedName>
        <fullName evidence="3">Lipoprotein</fullName>
    </recommendedName>
</protein>
<name>A0ABU9LTE8_9BACT</name>
<evidence type="ECO:0000313" key="2">
    <source>
        <dbReference type="Proteomes" id="UP001479606"/>
    </source>
</evidence>
<sequence>MPFTLRYSWIAVVLLLAACKKEEIEKIVVRDRQYSWAPVAPFSGFSNIILGIGKGPDGLYMQQPGAFTTLELRNGRSFFQEYASPVSTDIRARLPIGSQYFVSYMGTDVAIIPNKQPVTGQYYQHIQLNRLDPQAQLVPTGYRSYFKMGAISANGYLLFSYLTRDMFMDSQMHLVLAQVPPFDATGAPSQSMPTPRVITIPIVGSPTYPSFPTLITAIDNYFLVDCGVQGVFRIEQNGTYRQVLNKEYSVETFYKWHGRVYAHMGTNQLGISDDDGLTWNIASGASSILRFNSMHPVGDSLVGIYHATGSNQLFTLKVSSTGYRARLLKNDGLENLELNGLETWRDTVYLATSGGLFKKPVKTFFEDQKK</sequence>
<dbReference type="PROSITE" id="PS51257">
    <property type="entry name" value="PROKAR_LIPOPROTEIN"/>
    <property type="match status" value="1"/>
</dbReference>
<reference evidence="1 2" key="1">
    <citation type="journal article" date="2018" name="Arch. Microbiol.">
        <title>Hymenobacter segetis sp. nov., isolated from soil.</title>
        <authorList>
            <person name="Ten L.N."/>
            <person name="Lim S.J."/>
            <person name="Kim B.O."/>
            <person name="Kang I.K."/>
            <person name="Jung H.Y."/>
        </authorList>
    </citation>
    <scope>NUCLEOTIDE SEQUENCE [LARGE SCALE GENOMIC DNA]</scope>
    <source>
        <strain evidence="1 2">S7-3-11</strain>
    </source>
</reference>
<gene>
    <name evidence="1" type="ORF">AAFH49_07170</name>
</gene>
<keyword evidence="2" id="KW-1185">Reference proteome</keyword>
<organism evidence="1 2">
    <name type="scientific">Hymenobacter segetis</name>
    <dbReference type="NCBI Taxonomy" id="2025509"/>
    <lineage>
        <taxon>Bacteria</taxon>
        <taxon>Pseudomonadati</taxon>
        <taxon>Bacteroidota</taxon>
        <taxon>Cytophagia</taxon>
        <taxon>Cytophagales</taxon>
        <taxon>Hymenobacteraceae</taxon>
        <taxon>Hymenobacter</taxon>
    </lineage>
</organism>
<evidence type="ECO:0000313" key="1">
    <source>
        <dbReference type="EMBL" id="MEL5993984.1"/>
    </source>
</evidence>
<comment type="caution">
    <text evidence="1">The sequence shown here is derived from an EMBL/GenBank/DDBJ whole genome shotgun (WGS) entry which is preliminary data.</text>
</comment>
<dbReference type="RefSeq" id="WP_342296931.1">
    <property type="nucleotide sequence ID" value="NZ_JBCEVZ010000012.1"/>
</dbReference>
<dbReference type="Proteomes" id="UP001479606">
    <property type="component" value="Unassembled WGS sequence"/>
</dbReference>
<proteinExistence type="predicted"/>
<evidence type="ECO:0008006" key="3">
    <source>
        <dbReference type="Google" id="ProtNLM"/>
    </source>
</evidence>